<feature type="transmembrane region" description="Helical" evidence="1">
    <location>
        <begin position="225"/>
        <end position="246"/>
    </location>
</feature>
<evidence type="ECO:0000256" key="1">
    <source>
        <dbReference type="SAM" id="Phobius"/>
    </source>
</evidence>
<protein>
    <submittedName>
        <fullName evidence="3">Abortive phage infection protein</fullName>
    </submittedName>
</protein>
<dbReference type="RefSeq" id="WP_086886971.1">
    <property type="nucleotide sequence ID" value="NZ_CP019893.1"/>
</dbReference>
<feature type="transmembrane region" description="Helical" evidence="1">
    <location>
        <begin position="29"/>
        <end position="53"/>
    </location>
</feature>
<feature type="domain" description="CAAX prenyl protease 2/Lysostaphin resistance protein A-like" evidence="2">
    <location>
        <begin position="147"/>
        <end position="236"/>
    </location>
</feature>
<evidence type="ECO:0000313" key="4">
    <source>
        <dbReference type="Proteomes" id="UP000250088"/>
    </source>
</evidence>
<keyword evidence="1" id="KW-0472">Membrane</keyword>
<name>A0A2Z2HNR6_9EURY</name>
<feature type="transmembrane region" description="Helical" evidence="1">
    <location>
        <begin position="65"/>
        <end position="83"/>
    </location>
</feature>
<dbReference type="GeneID" id="32892744"/>
<keyword evidence="1" id="KW-0812">Transmembrane</keyword>
<dbReference type="InterPro" id="IPR003675">
    <property type="entry name" value="Rce1/LyrA-like_dom"/>
</dbReference>
<dbReference type="Proteomes" id="UP000250088">
    <property type="component" value="Chromosome"/>
</dbReference>
<dbReference type="OrthoDB" id="170198at2157"/>
<reference evidence="4" key="1">
    <citation type="submission" date="2017-02" db="EMBL/GenBank/DDBJ databases">
        <title>Natronthermophilus aegyptiacus gen. nov.,sp. nov., an aerobic, extremely halophilic alkalithermophilic archaeon isolated from the athalassohaline Wadi An Natrun, Egypt.</title>
        <authorList>
            <person name="Zhao B."/>
        </authorList>
    </citation>
    <scope>NUCLEOTIDE SEQUENCE [LARGE SCALE GENOMIC DNA]</scope>
    <source>
        <strain evidence="4">JW/NM-HA 15</strain>
    </source>
</reference>
<feature type="transmembrane region" description="Helical" evidence="1">
    <location>
        <begin position="104"/>
        <end position="128"/>
    </location>
</feature>
<dbReference type="GO" id="GO:0080120">
    <property type="term" value="P:CAAX-box protein maturation"/>
    <property type="evidence" value="ECO:0007669"/>
    <property type="project" value="UniProtKB-ARBA"/>
</dbReference>
<gene>
    <name evidence="3" type="ORF">B1756_01660</name>
</gene>
<dbReference type="GO" id="GO:0004175">
    <property type="term" value="F:endopeptidase activity"/>
    <property type="evidence" value="ECO:0007669"/>
    <property type="project" value="UniProtKB-ARBA"/>
</dbReference>
<evidence type="ECO:0000259" key="2">
    <source>
        <dbReference type="Pfam" id="PF02517"/>
    </source>
</evidence>
<keyword evidence="4" id="KW-1185">Reference proteome</keyword>
<sequence>MAIDVVTSSDGSTDGWTVLIPEVGLGDRLWLILVSTALVVALTAITISAYFGLLGDPTAEPPAGITYGAAGVGLLAGFGLCWWRLESAERRTAFPLSRPDRAELVWAVGCVPLGIAGFLAGEWVAGLLGFELAPFYTYDLTNPATAAGVVFGAVLVAPLLEELLFRGALIGALLERGWSPLLAATGSIALFAGYHVFALGIAGVFAIAGWAIFPTLLRFRFDNLAGAWLLHLLNNVYAYVILVALAA</sequence>
<accession>A0A2Z2HNR6</accession>
<dbReference type="KEGG" id="naj:B1756_01660"/>
<dbReference type="EMBL" id="CP019893">
    <property type="protein sequence ID" value="ARS88589.1"/>
    <property type="molecule type" value="Genomic_DNA"/>
</dbReference>
<feature type="transmembrane region" description="Helical" evidence="1">
    <location>
        <begin position="140"/>
        <end position="160"/>
    </location>
</feature>
<proteinExistence type="predicted"/>
<dbReference type="Pfam" id="PF02517">
    <property type="entry name" value="Rce1-like"/>
    <property type="match status" value="1"/>
</dbReference>
<keyword evidence="1" id="KW-1133">Transmembrane helix</keyword>
<evidence type="ECO:0000313" key="3">
    <source>
        <dbReference type="EMBL" id="ARS88589.1"/>
    </source>
</evidence>
<dbReference type="AlphaFoldDB" id="A0A2Z2HNR6"/>
<organism evidence="3 4">
    <name type="scientific">Natrarchaeobaculum aegyptiacum</name>
    <dbReference type="NCBI Taxonomy" id="745377"/>
    <lineage>
        <taxon>Archaea</taxon>
        <taxon>Methanobacteriati</taxon>
        <taxon>Methanobacteriota</taxon>
        <taxon>Stenosarchaea group</taxon>
        <taxon>Halobacteria</taxon>
        <taxon>Halobacteriales</taxon>
        <taxon>Natrialbaceae</taxon>
        <taxon>Natrarchaeobaculum</taxon>
    </lineage>
</organism>
<feature type="transmembrane region" description="Helical" evidence="1">
    <location>
        <begin position="181"/>
        <end position="213"/>
    </location>
</feature>